<feature type="compositionally biased region" description="Basic and acidic residues" evidence="1">
    <location>
        <begin position="1"/>
        <end position="11"/>
    </location>
</feature>
<sequence>MIPTDAKERAFRLRSRQRQVRSVCPTMHSTVRREGDLGPKQTLGYDSGGKTTPALTKSKRPTPVFPVPADSLKACAYTQMRGVPQGVDAAFCWKGWNPASTGANPPPRSA</sequence>
<accession>A0A0C9MMR9</accession>
<feature type="region of interest" description="Disordered" evidence="1">
    <location>
        <begin position="1"/>
        <end position="63"/>
    </location>
</feature>
<evidence type="ECO:0000313" key="3">
    <source>
        <dbReference type="Proteomes" id="UP000032025"/>
    </source>
</evidence>
<organism evidence="2 3">
    <name type="scientific">Sphingomonas paucimobilis NBRC 13935</name>
    <dbReference type="NCBI Taxonomy" id="1219050"/>
    <lineage>
        <taxon>Bacteria</taxon>
        <taxon>Pseudomonadati</taxon>
        <taxon>Pseudomonadota</taxon>
        <taxon>Alphaproteobacteria</taxon>
        <taxon>Sphingomonadales</taxon>
        <taxon>Sphingomonadaceae</taxon>
        <taxon>Sphingomonas</taxon>
    </lineage>
</organism>
<proteinExistence type="predicted"/>
<evidence type="ECO:0000256" key="1">
    <source>
        <dbReference type="SAM" id="MobiDB-lite"/>
    </source>
</evidence>
<gene>
    <name evidence="2" type="ORF">SP6_04_00050</name>
</gene>
<dbReference type="Proteomes" id="UP000032025">
    <property type="component" value="Unassembled WGS sequence"/>
</dbReference>
<dbReference type="AlphaFoldDB" id="A0A0C9MMR9"/>
<name>A0A0C9MMR9_SPHPI</name>
<keyword evidence="3" id="KW-1185">Reference proteome</keyword>
<dbReference type="EMBL" id="BBJS01000004">
    <property type="protein sequence ID" value="GAN12081.1"/>
    <property type="molecule type" value="Genomic_DNA"/>
</dbReference>
<protein>
    <submittedName>
        <fullName evidence="2">DNA, contig: SP604</fullName>
    </submittedName>
</protein>
<reference evidence="2 3" key="1">
    <citation type="submission" date="2014-08" db="EMBL/GenBank/DDBJ databases">
        <title>Whole genome shotgun sequence of Sphingomonas paucimobilis NBRC 13935.</title>
        <authorList>
            <person name="Hosoyama A."/>
            <person name="Hashimoto M."/>
            <person name="Hosoyama Y."/>
            <person name="Noguchi M."/>
            <person name="Uohara A."/>
            <person name="Ohji S."/>
            <person name="Katano-Makiyama Y."/>
            <person name="Ichikawa N."/>
            <person name="Kimura A."/>
            <person name="Yamazoe A."/>
            <person name="Fujita N."/>
        </authorList>
    </citation>
    <scope>NUCLEOTIDE SEQUENCE [LARGE SCALE GENOMIC DNA]</scope>
    <source>
        <strain evidence="2 3">NBRC 13935</strain>
    </source>
</reference>
<evidence type="ECO:0000313" key="2">
    <source>
        <dbReference type="EMBL" id="GAN12081.1"/>
    </source>
</evidence>
<comment type="caution">
    <text evidence="2">The sequence shown here is derived from an EMBL/GenBank/DDBJ whole genome shotgun (WGS) entry which is preliminary data.</text>
</comment>